<dbReference type="EMBL" id="CAJNYV010003164">
    <property type="protein sequence ID" value="CAF3541191.1"/>
    <property type="molecule type" value="Genomic_DNA"/>
</dbReference>
<evidence type="ECO:0000313" key="4">
    <source>
        <dbReference type="EMBL" id="CAF3541191.1"/>
    </source>
</evidence>
<dbReference type="PANTHER" id="PTHR12499">
    <property type="entry name" value="OPTIC ATROPHY 3 PROTEIN OPA3"/>
    <property type="match status" value="1"/>
</dbReference>
<gene>
    <name evidence="4" type="ORF">KIK155_LOCUS17956</name>
    <name evidence="5" type="ORF">TOA249_LOCUS7015</name>
</gene>
<comment type="similarity">
    <text evidence="1">Belongs to the OPA3 family.</text>
</comment>
<name>A0A820YV09_9BILA</name>
<evidence type="ECO:0000256" key="1">
    <source>
        <dbReference type="ARBA" id="ARBA00007584"/>
    </source>
</evidence>
<dbReference type="Pfam" id="PF07047">
    <property type="entry name" value="OPA3"/>
    <property type="match status" value="1"/>
</dbReference>
<dbReference type="AlphaFoldDB" id="A0A820YV09"/>
<proteinExistence type="inferred from homology"/>
<dbReference type="InterPro" id="IPR010754">
    <property type="entry name" value="OPA3-like"/>
</dbReference>
<organism evidence="5 6">
    <name type="scientific">Rotaria socialis</name>
    <dbReference type="NCBI Taxonomy" id="392032"/>
    <lineage>
        <taxon>Eukaryota</taxon>
        <taxon>Metazoa</taxon>
        <taxon>Spiralia</taxon>
        <taxon>Gnathifera</taxon>
        <taxon>Rotifera</taxon>
        <taxon>Eurotatoria</taxon>
        <taxon>Bdelloidea</taxon>
        <taxon>Philodinida</taxon>
        <taxon>Philodinidae</taxon>
        <taxon>Rotaria</taxon>
    </lineage>
</organism>
<keyword evidence="2" id="KW-0175">Coiled coil</keyword>
<dbReference type="PANTHER" id="PTHR12499:SF0">
    <property type="entry name" value="OPTIC ATROPHY 3 PROTEIN"/>
    <property type="match status" value="1"/>
</dbReference>
<dbReference type="Proteomes" id="UP000663865">
    <property type="component" value="Unassembled WGS sequence"/>
</dbReference>
<dbReference type="GO" id="GO:0019216">
    <property type="term" value="P:regulation of lipid metabolic process"/>
    <property type="evidence" value="ECO:0007669"/>
    <property type="project" value="TreeGrafter"/>
</dbReference>
<dbReference type="EMBL" id="CAJOBS010000307">
    <property type="protein sequence ID" value="CAF4548208.1"/>
    <property type="molecule type" value="Genomic_DNA"/>
</dbReference>
<evidence type="ECO:0000256" key="3">
    <source>
        <dbReference type="SAM" id="MobiDB-lite"/>
    </source>
</evidence>
<accession>A0A820YV09</accession>
<sequence>MAPFPLVKLAIVFFKQISKPLANQIKVRAKNSEFFKKYVCMPPAQFYHWYDVNLRMRMLGIETKKVAKMNEEAAVALGADILGEAVILSIAVAGLALEYARRSKNDTDKESRQQERLANMESKLGEIEITITNQAAQLLELERLMHHNSSSPSKPDKPSSSSSSSSSSLLPVSVSSLLSTNKKPTSQAFSILDNSSMRSSLIQLHTIDYYLFYPIAYAIHQMHNSFTSSLHQLPFWREPKH</sequence>
<feature type="compositionally biased region" description="Low complexity" evidence="3">
    <location>
        <begin position="149"/>
        <end position="168"/>
    </location>
</feature>
<protein>
    <recommendedName>
        <fullName evidence="7">OPA3-like protein</fullName>
    </recommendedName>
</protein>
<evidence type="ECO:0000313" key="5">
    <source>
        <dbReference type="EMBL" id="CAF4548208.1"/>
    </source>
</evidence>
<evidence type="ECO:0000313" key="6">
    <source>
        <dbReference type="Proteomes" id="UP000663838"/>
    </source>
</evidence>
<dbReference type="GO" id="GO:0005739">
    <property type="term" value="C:mitochondrion"/>
    <property type="evidence" value="ECO:0007669"/>
    <property type="project" value="TreeGrafter"/>
</dbReference>
<comment type="caution">
    <text evidence="5">The sequence shown here is derived from an EMBL/GenBank/DDBJ whole genome shotgun (WGS) entry which is preliminary data.</text>
</comment>
<dbReference type="Proteomes" id="UP000663838">
    <property type="component" value="Unassembled WGS sequence"/>
</dbReference>
<feature type="region of interest" description="Disordered" evidence="3">
    <location>
        <begin position="146"/>
        <end position="168"/>
    </location>
</feature>
<evidence type="ECO:0008006" key="7">
    <source>
        <dbReference type="Google" id="ProtNLM"/>
    </source>
</evidence>
<evidence type="ECO:0000256" key="2">
    <source>
        <dbReference type="ARBA" id="ARBA00023054"/>
    </source>
</evidence>
<reference evidence="5" key="1">
    <citation type="submission" date="2021-02" db="EMBL/GenBank/DDBJ databases">
        <authorList>
            <person name="Nowell W R."/>
        </authorList>
    </citation>
    <scope>NUCLEOTIDE SEQUENCE</scope>
</reference>